<accession>A0ABS5E2W1</accession>
<dbReference type="Proteomes" id="UP000672097">
    <property type="component" value="Unassembled WGS sequence"/>
</dbReference>
<evidence type="ECO:0000313" key="2">
    <source>
        <dbReference type="EMBL" id="MBQ0937752.1"/>
    </source>
</evidence>
<feature type="chain" id="PRO_5047053749" description="Excinuclease" evidence="1">
    <location>
        <begin position="23"/>
        <end position="150"/>
    </location>
</feature>
<sequence length="150" mass="15596">MNRTKNLLIAAVLSAFAAVAAAKNVPTNVPWETVVADLSKQGSLQGIELRFGSASAQGLNLSGSVAFQHKEGAFPDNNRQVPTDEVLCRNALKQVLIRAVEQARARGANAVVGIISQVGKNRQDSPANAECRSGLSGTVAGISAHLAVLP</sequence>
<evidence type="ECO:0008006" key="4">
    <source>
        <dbReference type="Google" id="ProtNLM"/>
    </source>
</evidence>
<gene>
    <name evidence="2" type="ORF">KAK11_20675</name>
</gene>
<reference evidence="2 3" key="1">
    <citation type="submission" date="2021-04" db="EMBL/GenBank/DDBJ databases">
        <title>The genome sequence of type strain Ideonella paludis KCTC 32238.</title>
        <authorList>
            <person name="Liu Y."/>
        </authorList>
    </citation>
    <scope>NUCLEOTIDE SEQUENCE [LARGE SCALE GENOMIC DNA]</scope>
    <source>
        <strain evidence="2 3">KCTC 32238</strain>
    </source>
</reference>
<evidence type="ECO:0000313" key="3">
    <source>
        <dbReference type="Proteomes" id="UP000672097"/>
    </source>
</evidence>
<evidence type="ECO:0000256" key="1">
    <source>
        <dbReference type="SAM" id="SignalP"/>
    </source>
</evidence>
<keyword evidence="1" id="KW-0732">Signal</keyword>
<organism evidence="2 3">
    <name type="scientific">Ideonella paludis</name>
    <dbReference type="NCBI Taxonomy" id="1233411"/>
    <lineage>
        <taxon>Bacteria</taxon>
        <taxon>Pseudomonadati</taxon>
        <taxon>Pseudomonadota</taxon>
        <taxon>Betaproteobacteria</taxon>
        <taxon>Burkholderiales</taxon>
        <taxon>Sphaerotilaceae</taxon>
        <taxon>Ideonella</taxon>
    </lineage>
</organism>
<feature type="signal peptide" evidence="1">
    <location>
        <begin position="1"/>
        <end position="22"/>
    </location>
</feature>
<comment type="caution">
    <text evidence="2">The sequence shown here is derived from an EMBL/GenBank/DDBJ whole genome shotgun (WGS) entry which is preliminary data.</text>
</comment>
<protein>
    <recommendedName>
        <fullName evidence="4">Excinuclease</fullName>
    </recommendedName>
</protein>
<name>A0ABS5E2W1_9BURK</name>
<keyword evidence="3" id="KW-1185">Reference proteome</keyword>
<dbReference type="EMBL" id="JAGQDG010000009">
    <property type="protein sequence ID" value="MBQ0937752.1"/>
    <property type="molecule type" value="Genomic_DNA"/>
</dbReference>
<dbReference type="RefSeq" id="WP_210811415.1">
    <property type="nucleotide sequence ID" value="NZ_JAGQDG010000009.1"/>
</dbReference>
<proteinExistence type="predicted"/>